<gene>
    <name evidence="2" type="ORF">JIN84_19700</name>
</gene>
<dbReference type="AlphaFoldDB" id="A0A934R9X6"/>
<evidence type="ECO:0000313" key="3">
    <source>
        <dbReference type="Proteomes" id="UP000600139"/>
    </source>
</evidence>
<sequence length="135" mass="14623">MIKVPPSVALGEDFTLHVEVTNPSDSPLFLESISLGDNLNKGFEYLDAVPKPVANSIYDDEISLEWSEILLPGQTFTADISLKAVKAGIWTGTLEFWNEDFADYVSSSVTIRVNPSAPPEGSVPDSLSPVRNPGE</sequence>
<evidence type="ECO:0000256" key="1">
    <source>
        <dbReference type="SAM" id="MobiDB-lite"/>
    </source>
</evidence>
<evidence type="ECO:0000313" key="2">
    <source>
        <dbReference type="EMBL" id="MBK1817855.1"/>
    </source>
</evidence>
<protein>
    <submittedName>
        <fullName evidence="2">Uncharacterized protein</fullName>
    </submittedName>
</protein>
<reference evidence="2" key="1">
    <citation type="submission" date="2021-01" db="EMBL/GenBank/DDBJ databases">
        <title>Modified the classification status of verrucomicrobia.</title>
        <authorList>
            <person name="Feng X."/>
        </authorList>
    </citation>
    <scope>NUCLEOTIDE SEQUENCE</scope>
    <source>
        <strain evidence="2">JCM 18052</strain>
    </source>
</reference>
<comment type="caution">
    <text evidence="2">The sequence shown here is derived from an EMBL/GenBank/DDBJ whole genome shotgun (WGS) entry which is preliminary data.</text>
</comment>
<dbReference type="RefSeq" id="WP_200352783.1">
    <property type="nucleotide sequence ID" value="NZ_BAABHZ010000001.1"/>
</dbReference>
<accession>A0A934R9X6</accession>
<feature type="region of interest" description="Disordered" evidence="1">
    <location>
        <begin position="115"/>
        <end position="135"/>
    </location>
</feature>
<organism evidence="2 3">
    <name type="scientific">Luteolibacter yonseiensis</name>
    <dbReference type="NCBI Taxonomy" id="1144680"/>
    <lineage>
        <taxon>Bacteria</taxon>
        <taxon>Pseudomonadati</taxon>
        <taxon>Verrucomicrobiota</taxon>
        <taxon>Verrucomicrobiia</taxon>
        <taxon>Verrucomicrobiales</taxon>
        <taxon>Verrucomicrobiaceae</taxon>
        <taxon>Luteolibacter</taxon>
    </lineage>
</organism>
<dbReference type="Proteomes" id="UP000600139">
    <property type="component" value="Unassembled WGS sequence"/>
</dbReference>
<proteinExistence type="predicted"/>
<dbReference type="EMBL" id="JAENIK010000012">
    <property type="protein sequence ID" value="MBK1817855.1"/>
    <property type="molecule type" value="Genomic_DNA"/>
</dbReference>
<name>A0A934R9X6_9BACT</name>
<keyword evidence="3" id="KW-1185">Reference proteome</keyword>